<dbReference type="RefSeq" id="XP_021875734.1">
    <property type="nucleotide sequence ID" value="XM_022028239.1"/>
</dbReference>
<sequence>MITKDYWVMGEDNVGNEQWAMCNRTGMTTQTIKLFCILEDISSAFPVKLDVEDTITIPDQGIYVNLGKIDSPIPLTKGTTEITEVPGAAPAKETIHVIFQRLSAVLTAFLRSHKCNERNRTNIAIHRSY</sequence>
<dbReference type="AlphaFoldDB" id="A0A1Y2G8A6"/>
<gene>
    <name evidence="1" type="ORF">BCR41DRAFT_390551</name>
</gene>
<dbReference type="GeneID" id="33570082"/>
<dbReference type="OrthoDB" id="2304312at2759"/>
<name>A0A1Y2G8A6_9FUNG</name>
<proteinExistence type="predicted"/>
<keyword evidence="2" id="KW-1185">Reference proteome</keyword>
<comment type="caution">
    <text evidence="1">The sequence shown here is derived from an EMBL/GenBank/DDBJ whole genome shotgun (WGS) entry which is preliminary data.</text>
</comment>
<evidence type="ECO:0000313" key="1">
    <source>
        <dbReference type="EMBL" id="ORY98323.1"/>
    </source>
</evidence>
<dbReference type="InParanoid" id="A0A1Y2G8A6"/>
<accession>A0A1Y2G8A6</accession>
<dbReference type="Proteomes" id="UP000193648">
    <property type="component" value="Unassembled WGS sequence"/>
</dbReference>
<organism evidence="1 2">
    <name type="scientific">Lobosporangium transversale</name>
    <dbReference type="NCBI Taxonomy" id="64571"/>
    <lineage>
        <taxon>Eukaryota</taxon>
        <taxon>Fungi</taxon>
        <taxon>Fungi incertae sedis</taxon>
        <taxon>Mucoromycota</taxon>
        <taxon>Mortierellomycotina</taxon>
        <taxon>Mortierellomycetes</taxon>
        <taxon>Mortierellales</taxon>
        <taxon>Mortierellaceae</taxon>
        <taxon>Lobosporangium</taxon>
    </lineage>
</organism>
<protein>
    <submittedName>
        <fullName evidence="1">Uncharacterized protein</fullName>
    </submittedName>
</protein>
<reference evidence="1 2" key="1">
    <citation type="submission" date="2016-07" db="EMBL/GenBank/DDBJ databases">
        <title>Pervasive Adenine N6-methylation of Active Genes in Fungi.</title>
        <authorList>
            <consortium name="DOE Joint Genome Institute"/>
            <person name="Mondo S.J."/>
            <person name="Dannebaum R.O."/>
            <person name="Kuo R.C."/>
            <person name="Labutti K."/>
            <person name="Haridas S."/>
            <person name="Kuo A."/>
            <person name="Salamov A."/>
            <person name="Ahrendt S.R."/>
            <person name="Lipzen A."/>
            <person name="Sullivan W."/>
            <person name="Andreopoulos W.B."/>
            <person name="Clum A."/>
            <person name="Lindquist E."/>
            <person name="Daum C."/>
            <person name="Ramamoorthy G.K."/>
            <person name="Gryganskyi A."/>
            <person name="Culley D."/>
            <person name="Magnuson J.K."/>
            <person name="James T.Y."/>
            <person name="O'Malley M.A."/>
            <person name="Stajich J.E."/>
            <person name="Spatafora J.W."/>
            <person name="Visel A."/>
            <person name="Grigoriev I.V."/>
        </authorList>
    </citation>
    <scope>NUCLEOTIDE SEQUENCE [LARGE SCALE GENOMIC DNA]</scope>
    <source>
        <strain evidence="1 2">NRRL 3116</strain>
    </source>
</reference>
<evidence type="ECO:0000313" key="2">
    <source>
        <dbReference type="Proteomes" id="UP000193648"/>
    </source>
</evidence>
<dbReference type="EMBL" id="MCFF01000071">
    <property type="protein sequence ID" value="ORY98323.1"/>
    <property type="molecule type" value="Genomic_DNA"/>
</dbReference>